<organism evidence="3 4">
    <name type="scientific">Malus baccata</name>
    <name type="common">Siberian crab apple</name>
    <name type="synonym">Pyrus baccata</name>
    <dbReference type="NCBI Taxonomy" id="106549"/>
    <lineage>
        <taxon>Eukaryota</taxon>
        <taxon>Viridiplantae</taxon>
        <taxon>Streptophyta</taxon>
        <taxon>Embryophyta</taxon>
        <taxon>Tracheophyta</taxon>
        <taxon>Spermatophyta</taxon>
        <taxon>Magnoliopsida</taxon>
        <taxon>eudicotyledons</taxon>
        <taxon>Gunneridae</taxon>
        <taxon>Pentapetalae</taxon>
        <taxon>rosids</taxon>
        <taxon>fabids</taxon>
        <taxon>Rosales</taxon>
        <taxon>Rosaceae</taxon>
        <taxon>Amygdaloideae</taxon>
        <taxon>Maleae</taxon>
        <taxon>Malus</taxon>
    </lineage>
</organism>
<evidence type="ECO:0000313" key="4">
    <source>
        <dbReference type="Proteomes" id="UP000315295"/>
    </source>
</evidence>
<dbReference type="CDD" id="cd22162">
    <property type="entry name" value="F-box_AtSKIP3-like"/>
    <property type="match status" value="1"/>
</dbReference>
<gene>
    <name evidence="3" type="ORF">C1H46_033417</name>
</gene>
<evidence type="ECO:0000259" key="2">
    <source>
        <dbReference type="PROSITE" id="PS50181"/>
    </source>
</evidence>
<accession>A0A540L425</accession>
<protein>
    <recommendedName>
        <fullName evidence="2">F-box domain-containing protein</fullName>
    </recommendedName>
</protein>
<dbReference type="EMBL" id="VIEB01000785">
    <property type="protein sequence ID" value="TQD81002.1"/>
    <property type="molecule type" value="Genomic_DNA"/>
</dbReference>
<reference evidence="3 4" key="1">
    <citation type="journal article" date="2019" name="G3 (Bethesda)">
        <title>Sequencing of a Wild Apple (Malus baccata) Genome Unravels the Differences Between Cultivated and Wild Apple Species Regarding Disease Resistance and Cold Tolerance.</title>
        <authorList>
            <person name="Chen X."/>
        </authorList>
    </citation>
    <scope>NUCLEOTIDE SEQUENCE [LARGE SCALE GENOMIC DNA]</scope>
    <source>
        <strain evidence="4">cv. Shandingzi</strain>
        <tissue evidence="3">Leaves</tissue>
    </source>
</reference>
<proteinExistence type="predicted"/>
<dbReference type="Proteomes" id="UP000315295">
    <property type="component" value="Unassembled WGS sequence"/>
</dbReference>
<sequence>MSHGGGGYQQEKQKKTVDTGTSGEEGITCGGYGTAILMVLDDDHHNVHMDLQALPEGCIANVVSLTTPPDACRFSAVSRSFMSAAESDAVWDKFLPHDIPSILSHSSSSSSSSSKKELYLTLCENPILLDGLGYTVRVLMDDELLPVWMFLPSYALCMQMLFLDKWSGRKCYMISARDFMIPWGDAPDKWGWHSVADSRFEEVAELRSVWWLEIRGNIETRILSPSRVYQAYLVFKLSATAEGFDRGDSLKVTVGLLGEEEASSKRAVFLD</sequence>
<dbReference type="PANTHER" id="PTHR32278">
    <property type="entry name" value="F-BOX DOMAIN-CONTAINING PROTEIN"/>
    <property type="match status" value="1"/>
</dbReference>
<feature type="region of interest" description="Disordered" evidence="1">
    <location>
        <begin position="1"/>
        <end position="23"/>
    </location>
</feature>
<dbReference type="InterPro" id="IPR036047">
    <property type="entry name" value="F-box-like_dom_sf"/>
</dbReference>
<dbReference type="Pfam" id="PF14299">
    <property type="entry name" value="PP2"/>
    <property type="match status" value="1"/>
</dbReference>
<dbReference type="AlphaFoldDB" id="A0A540L425"/>
<dbReference type="PROSITE" id="PS50181">
    <property type="entry name" value="FBOX"/>
    <property type="match status" value="1"/>
</dbReference>
<feature type="domain" description="F-box" evidence="2">
    <location>
        <begin position="48"/>
        <end position="94"/>
    </location>
</feature>
<keyword evidence="4" id="KW-1185">Reference proteome</keyword>
<dbReference type="PANTHER" id="PTHR32278:SF111">
    <property type="entry name" value="F-BOX PROTEIN PP2-B12-RELATED"/>
    <property type="match status" value="1"/>
</dbReference>
<dbReference type="STRING" id="106549.A0A540L425"/>
<evidence type="ECO:0000256" key="1">
    <source>
        <dbReference type="SAM" id="MobiDB-lite"/>
    </source>
</evidence>
<dbReference type="SUPFAM" id="SSF81383">
    <property type="entry name" value="F-box domain"/>
    <property type="match status" value="1"/>
</dbReference>
<name>A0A540L425_MALBA</name>
<evidence type="ECO:0000313" key="3">
    <source>
        <dbReference type="EMBL" id="TQD81002.1"/>
    </source>
</evidence>
<dbReference type="InterPro" id="IPR025886">
    <property type="entry name" value="PP2-like"/>
</dbReference>
<dbReference type="InterPro" id="IPR001810">
    <property type="entry name" value="F-box_dom"/>
</dbReference>
<dbReference type="Pfam" id="PF00646">
    <property type="entry name" value="F-box"/>
    <property type="match status" value="1"/>
</dbReference>
<comment type="caution">
    <text evidence="3">The sequence shown here is derived from an EMBL/GenBank/DDBJ whole genome shotgun (WGS) entry which is preliminary data.</text>
</comment>